<organism evidence="2 3">
    <name type="scientific">Asparagus officinalis</name>
    <name type="common">Garden asparagus</name>
    <dbReference type="NCBI Taxonomy" id="4686"/>
    <lineage>
        <taxon>Eukaryota</taxon>
        <taxon>Viridiplantae</taxon>
        <taxon>Streptophyta</taxon>
        <taxon>Embryophyta</taxon>
        <taxon>Tracheophyta</taxon>
        <taxon>Spermatophyta</taxon>
        <taxon>Magnoliopsida</taxon>
        <taxon>Liliopsida</taxon>
        <taxon>Asparagales</taxon>
        <taxon>Asparagaceae</taxon>
        <taxon>Asparagoideae</taxon>
        <taxon>Asparagus</taxon>
    </lineage>
</organism>
<dbReference type="EMBL" id="CM007384">
    <property type="protein sequence ID" value="ONK71911.1"/>
    <property type="molecule type" value="Genomic_DNA"/>
</dbReference>
<sequence length="165" mass="18423">MISGSDRIGEIEAAGDGERRTSKLPTLDEAARPDLPRSCDSIGAVGGRAERTPPTDEVWRNRDYRDLRSTGRLHQTWIQLVNYDGHATMKSRGEQQTVEGLWKLVKPPTIAIGFCKGDYFPSPLRLNEYKGSVVCSRDFDGDFCLRSLQNGIISFNCADSLDRTK</sequence>
<dbReference type="PANTHER" id="PTHR46817:SF1">
    <property type="entry name" value="SAC DOMAIN-CONTAINING PROTEIN"/>
    <property type="match status" value="1"/>
</dbReference>
<dbReference type="Proteomes" id="UP000243459">
    <property type="component" value="Chromosome 4"/>
</dbReference>
<protein>
    <submittedName>
        <fullName evidence="2">Uncharacterized protein</fullName>
    </submittedName>
</protein>
<feature type="region of interest" description="Disordered" evidence="1">
    <location>
        <begin position="1"/>
        <end position="54"/>
    </location>
</feature>
<dbReference type="Gramene" id="ONK71911">
    <property type="protein sequence ID" value="ONK71911"/>
    <property type="gene ID" value="A4U43_C04F13680"/>
</dbReference>
<evidence type="ECO:0000313" key="3">
    <source>
        <dbReference type="Proteomes" id="UP000243459"/>
    </source>
</evidence>
<evidence type="ECO:0000313" key="2">
    <source>
        <dbReference type="EMBL" id="ONK71911.1"/>
    </source>
</evidence>
<accession>A0A5P1F5F2</accession>
<dbReference type="AlphaFoldDB" id="A0A5P1F5F2"/>
<proteinExistence type="predicted"/>
<dbReference type="PANTHER" id="PTHR46817">
    <property type="entry name" value="PHOSPHOINOSITIDE PHOSPHATASE SAC9-RELATED"/>
    <property type="match status" value="1"/>
</dbReference>
<evidence type="ECO:0000256" key="1">
    <source>
        <dbReference type="SAM" id="MobiDB-lite"/>
    </source>
</evidence>
<name>A0A5P1F5F2_ASPOF</name>
<gene>
    <name evidence="2" type="ORF">A4U43_C04F13680</name>
</gene>
<keyword evidence="3" id="KW-1185">Reference proteome</keyword>
<reference evidence="3" key="1">
    <citation type="journal article" date="2017" name="Nat. Commun.">
        <title>The asparagus genome sheds light on the origin and evolution of a young Y chromosome.</title>
        <authorList>
            <person name="Harkess A."/>
            <person name="Zhou J."/>
            <person name="Xu C."/>
            <person name="Bowers J.E."/>
            <person name="Van der Hulst R."/>
            <person name="Ayyampalayam S."/>
            <person name="Mercati F."/>
            <person name="Riccardi P."/>
            <person name="McKain M.R."/>
            <person name="Kakrana A."/>
            <person name="Tang H."/>
            <person name="Ray J."/>
            <person name="Groenendijk J."/>
            <person name="Arikit S."/>
            <person name="Mathioni S.M."/>
            <person name="Nakano M."/>
            <person name="Shan H."/>
            <person name="Telgmann-Rauber A."/>
            <person name="Kanno A."/>
            <person name="Yue Z."/>
            <person name="Chen H."/>
            <person name="Li W."/>
            <person name="Chen Y."/>
            <person name="Xu X."/>
            <person name="Zhang Y."/>
            <person name="Luo S."/>
            <person name="Chen H."/>
            <person name="Gao J."/>
            <person name="Mao Z."/>
            <person name="Pires J.C."/>
            <person name="Luo M."/>
            <person name="Kudrna D."/>
            <person name="Wing R.A."/>
            <person name="Meyers B.C."/>
            <person name="Yi K."/>
            <person name="Kong H."/>
            <person name="Lavrijsen P."/>
            <person name="Sunseri F."/>
            <person name="Falavigna A."/>
            <person name="Ye Y."/>
            <person name="Leebens-Mack J.H."/>
            <person name="Chen G."/>
        </authorList>
    </citation>
    <scope>NUCLEOTIDE SEQUENCE [LARGE SCALE GENOMIC DNA]</scope>
    <source>
        <strain evidence="3">cv. DH0086</strain>
    </source>
</reference>